<reference evidence="3" key="1">
    <citation type="submission" date="2020-07" db="EMBL/GenBank/DDBJ databases">
        <title>Huge and variable diversity of episymbiotic CPR bacteria and DPANN archaea in groundwater ecosystems.</title>
        <authorList>
            <person name="He C.Y."/>
            <person name="Keren R."/>
            <person name="Whittaker M."/>
            <person name="Farag I.F."/>
            <person name="Doudna J."/>
            <person name="Cate J.H.D."/>
            <person name="Banfield J.F."/>
        </authorList>
    </citation>
    <scope>NUCLEOTIDE SEQUENCE</scope>
    <source>
        <strain evidence="3">NC_groundwater_763_Ag_S-0.2um_68_21</strain>
    </source>
</reference>
<evidence type="ECO:0000256" key="1">
    <source>
        <dbReference type="SAM" id="MobiDB-lite"/>
    </source>
</evidence>
<gene>
    <name evidence="3" type="ORF">HYZ11_01665</name>
</gene>
<proteinExistence type="predicted"/>
<feature type="domain" description="Mg chelatase-related protein C-terminal" evidence="2">
    <location>
        <begin position="56"/>
        <end position="83"/>
    </location>
</feature>
<evidence type="ECO:0000259" key="2">
    <source>
        <dbReference type="Pfam" id="PF13335"/>
    </source>
</evidence>
<dbReference type="EMBL" id="JACPUR010000001">
    <property type="protein sequence ID" value="MBI3126298.1"/>
    <property type="molecule type" value="Genomic_DNA"/>
</dbReference>
<accession>A0A932MM48</accession>
<comment type="caution">
    <text evidence="3">The sequence shown here is derived from an EMBL/GenBank/DDBJ whole genome shotgun (WGS) entry which is preliminary data.</text>
</comment>
<evidence type="ECO:0000313" key="4">
    <source>
        <dbReference type="Proteomes" id="UP000782312"/>
    </source>
</evidence>
<dbReference type="Pfam" id="PF13335">
    <property type="entry name" value="Mg_chelatase_C"/>
    <property type="match status" value="1"/>
</dbReference>
<evidence type="ECO:0000313" key="3">
    <source>
        <dbReference type="EMBL" id="MBI3126298.1"/>
    </source>
</evidence>
<dbReference type="InterPro" id="IPR025158">
    <property type="entry name" value="Mg_chelat-rel_C"/>
</dbReference>
<organism evidence="3 4">
    <name type="scientific">Tectimicrobiota bacterium</name>
    <dbReference type="NCBI Taxonomy" id="2528274"/>
    <lineage>
        <taxon>Bacteria</taxon>
        <taxon>Pseudomonadati</taxon>
        <taxon>Nitrospinota/Tectimicrobiota group</taxon>
        <taxon>Candidatus Tectimicrobiota</taxon>
    </lineage>
</organism>
<dbReference type="AlphaFoldDB" id="A0A932MM48"/>
<sequence length="91" mass="9298">MSPLSQNLLGAGSPSPLPSRQGPPGLPGHLLLGQAPCPAVGLEALPRFLGFPSQGVKLARTIADLAGEASIAPAHLAEAIQYRQLDRVAAK</sequence>
<name>A0A932MM48_UNCTE</name>
<protein>
    <recommendedName>
        <fullName evidence="2">Mg chelatase-related protein C-terminal domain-containing protein</fullName>
    </recommendedName>
</protein>
<dbReference type="Proteomes" id="UP000782312">
    <property type="component" value="Unassembled WGS sequence"/>
</dbReference>
<feature type="region of interest" description="Disordered" evidence="1">
    <location>
        <begin position="1"/>
        <end position="30"/>
    </location>
</feature>